<reference evidence="9" key="1">
    <citation type="journal article" date="2018" name="Genome Announc.">
        <title>Complete Genome Sequence of the Methanococcus maripaludis Type Strain JJ (DSM 2067), a Model for Selenoprotein Synthesis in Archaea.</title>
        <authorList>
            <person name="Poehlein A."/>
            <person name="Heym D."/>
            <person name="Quitzke V."/>
            <person name="Fersch J."/>
            <person name="Daniel R."/>
            <person name="Rother M."/>
        </authorList>
    </citation>
    <scope>NUCLEOTIDE SEQUENCE [LARGE SCALE GENOMIC DNA]</scope>
    <source>
        <strain evidence="9">DSM 2067</strain>
    </source>
</reference>
<dbReference type="PIRSF" id="PIRSF000171">
    <property type="entry name" value="SDHA_APRA_LASPO"/>
    <property type="match status" value="1"/>
</dbReference>
<dbReference type="Proteomes" id="UP000567099">
    <property type="component" value="Unassembled WGS sequence"/>
</dbReference>
<evidence type="ECO:0000313" key="11">
    <source>
        <dbReference type="Proteomes" id="UP000590564"/>
    </source>
</evidence>
<dbReference type="Pfam" id="PF00890">
    <property type="entry name" value="FAD_binding_2"/>
    <property type="match status" value="1"/>
</dbReference>
<dbReference type="Gene3D" id="3.90.700.10">
    <property type="entry name" value="Succinate dehydrogenase/fumarate reductase flavoprotein, catalytic domain"/>
    <property type="match status" value="1"/>
</dbReference>
<dbReference type="FunFam" id="3.90.700.10:FF:000002">
    <property type="entry name" value="L-aspartate oxidase"/>
    <property type="match status" value="1"/>
</dbReference>
<dbReference type="InterPro" id="IPR030664">
    <property type="entry name" value="SdhA/FrdA/AprA"/>
</dbReference>
<evidence type="ECO:0000259" key="5">
    <source>
        <dbReference type="Pfam" id="PF02910"/>
    </source>
</evidence>
<keyword evidence="2 6" id="KW-0560">Oxidoreductase</keyword>
<evidence type="ECO:0000256" key="1">
    <source>
        <dbReference type="ARBA" id="ARBA00022630"/>
    </source>
</evidence>
<dbReference type="InterPro" id="IPR036188">
    <property type="entry name" value="FAD/NAD-bd_sf"/>
</dbReference>
<dbReference type="Gene3D" id="1.20.58.100">
    <property type="entry name" value="Fumarate reductase/succinate dehydrogenase flavoprotein-like, C-terminal domain"/>
    <property type="match status" value="1"/>
</dbReference>
<feature type="domain" description="FAD-dependent oxidoreductase 2 FAD-binding" evidence="4">
    <location>
        <begin position="4"/>
        <end position="382"/>
    </location>
</feature>
<evidence type="ECO:0000313" key="8">
    <source>
        <dbReference type="EMBL" id="MBB6496545.1"/>
    </source>
</evidence>
<dbReference type="KEGG" id="mmad:MMJJ_15680"/>
<dbReference type="PANTHER" id="PTHR11632:SF51">
    <property type="entry name" value="SUCCINATE DEHYDROGENASE [UBIQUINONE] FLAVOPROTEIN SUBUNIT, MITOCHONDRIAL"/>
    <property type="match status" value="1"/>
</dbReference>
<evidence type="ECO:0000313" key="10">
    <source>
        <dbReference type="Proteomes" id="UP000567099"/>
    </source>
</evidence>
<dbReference type="GO" id="GO:0016491">
    <property type="term" value="F:oxidoreductase activity"/>
    <property type="evidence" value="ECO:0007669"/>
    <property type="project" value="UniProtKB-KW"/>
</dbReference>
<reference evidence="6" key="2">
    <citation type="submission" date="2018-02" db="EMBL/GenBank/DDBJ databases">
        <title>Complete genome sequence of the Methanococcus maripaludis type strain JJ (DSM 2067), a model for selenoprotein synthesis in Archaea.</title>
        <authorList>
            <person name="Poehlein A."/>
            <person name="Heym D."/>
            <person name="Quitzke V."/>
            <person name="Fersch J."/>
            <person name="Daniel R."/>
            <person name="Rother M."/>
        </authorList>
    </citation>
    <scope>NUCLEOTIDE SEQUENCE [LARGE SCALE GENOMIC DNA]</scope>
    <source>
        <strain evidence="6">DSM 2067</strain>
    </source>
</reference>
<dbReference type="InterPro" id="IPR015939">
    <property type="entry name" value="Fum_Rdtase/Succ_DH_flav-like_C"/>
</dbReference>
<dbReference type="EMBL" id="JACDUO010000001">
    <property type="protein sequence ID" value="MBA2863451.1"/>
    <property type="molecule type" value="Genomic_DNA"/>
</dbReference>
<dbReference type="Proteomes" id="UP000239462">
    <property type="component" value="Chromosome"/>
</dbReference>
<dbReference type="InterPro" id="IPR037099">
    <property type="entry name" value="Fum_R/Succ_DH_flav-like_C_sf"/>
</dbReference>
<proteinExistence type="predicted"/>
<dbReference type="GeneID" id="36102652"/>
<dbReference type="EMBL" id="CP026606">
    <property type="protein sequence ID" value="AVB76939.1"/>
    <property type="molecule type" value="Genomic_DNA"/>
</dbReference>
<dbReference type="SUPFAM" id="SSF46977">
    <property type="entry name" value="Succinate dehydrogenase/fumarate reductase flavoprotein C-terminal domain"/>
    <property type="match status" value="1"/>
</dbReference>
<name>A0A2L1CC91_METMI</name>
<gene>
    <name evidence="6" type="primary">frdA</name>
    <name evidence="7" type="ORF">HNP94_000451</name>
    <name evidence="8" type="ORF">HNP96_000566</name>
    <name evidence="6" type="ORF">MMJJ_15680</name>
</gene>
<dbReference type="PRINTS" id="PR00368">
    <property type="entry name" value="FADPNR"/>
</dbReference>
<evidence type="ECO:0000313" key="7">
    <source>
        <dbReference type="EMBL" id="MBA2863451.1"/>
    </source>
</evidence>
<dbReference type="EC" id="1.3.5.4" evidence="6"/>
<accession>A0A2L1CC91</accession>
<dbReference type="EC" id="1.3.4.1" evidence="7"/>
<dbReference type="Gene3D" id="3.50.50.60">
    <property type="entry name" value="FAD/NAD(P)-binding domain"/>
    <property type="match status" value="1"/>
</dbReference>
<evidence type="ECO:0000256" key="3">
    <source>
        <dbReference type="PIRSR" id="PIRSR000171-1"/>
    </source>
</evidence>
<evidence type="ECO:0000313" key="6">
    <source>
        <dbReference type="EMBL" id="AVB76939.1"/>
    </source>
</evidence>
<feature type="active site" description="Proton acceptor" evidence="3">
    <location>
        <position position="279"/>
    </location>
</feature>
<evidence type="ECO:0000259" key="4">
    <source>
        <dbReference type="Pfam" id="PF00890"/>
    </source>
</evidence>
<sequence>MITDVLIIGGGGAAARAAIECGQKNVVIASKGLFGKSGCTVMAEGGYNAVLNEKDSFEKHYSDTMKGGGYINNKKLVDVLVKNAPNEFKNLEKFGCIFDRSESAEFAQRPFGGQSFNRTCYSGDRTGHEMIAGLMEYLNKFERIKILEDTMAIKLIVDEVEENGKKLKKCFGAVFLDLLNGDIYPVYAKSTILATGGAGQIYPITSNPKQKVGDGFAIAYREGVELVDMEMVQFHPTGMLGTGILVTEAVRGEGGILYNKNKERFMKNYDSKRMELSTRDVVAKAIYNEIQEGRGIDGGVYLDVTHLEPEVIKEKLETMFSQFMLVGVDIRKEPMKVAPTAHHFMGGIKINENCETNISGLFACGEVAGGLHGANRLGGNALAETQVFGSIAGRNALIYAEEKVDISKVYNSVEKYIEKLKNTVNESNSGDNVYSLIDELKNTMWDFVSISRDENGLKTALEKINEIDGKKVLINGIVDFSKKLELENMILVSKIVINSAILRKETRGAHFRSDCPKTNDKCTGNFVAVDGKIKFIKIE</sequence>
<organism evidence="6 9">
    <name type="scientific">Methanococcus maripaludis</name>
    <name type="common">Methanococcus deltae</name>
    <dbReference type="NCBI Taxonomy" id="39152"/>
    <lineage>
        <taxon>Archaea</taxon>
        <taxon>Methanobacteriati</taxon>
        <taxon>Methanobacteriota</taxon>
        <taxon>Methanomada group</taxon>
        <taxon>Methanococci</taxon>
        <taxon>Methanococcales</taxon>
        <taxon>Methanococcaceae</taxon>
        <taxon>Methanococcus</taxon>
    </lineage>
</organism>
<dbReference type="InterPro" id="IPR003953">
    <property type="entry name" value="FAD-dep_OxRdtase_2_FAD-bd"/>
</dbReference>
<feature type="domain" description="Fumarate reductase/succinate dehydrogenase flavoprotein-like C-terminal" evidence="5">
    <location>
        <begin position="438"/>
        <end position="521"/>
    </location>
</feature>
<dbReference type="Proteomes" id="UP000590564">
    <property type="component" value="Unassembled WGS sequence"/>
</dbReference>
<dbReference type="EMBL" id="JACHED010000001">
    <property type="protein sequence ID" value="MBB6496545.1"/>
    <property type="molecule type" value="Genomic_DNA"/>
</dbReference>
<dbReference type="Pfam" id="PF02910">
    <property type="entry name" value="Succ_DH_flav_C"/>
    <property type="match status" value="1"/>
</dbReference>
<keyword evidence="1" id="KW-0285">Flavoprotein</keyword>
<reference evidence="8 11" key="3">
    <citation type="submission" date="2020-08" db="EMBL/GenBank/DDBJ databases">
        <title>Genomic Encyclopedia of Type Strains, Phase IV (KMG-V): Genome sequencing to study the core and pangenomes of soil and plant-associated prokaryotes.</title>
        <authorList>
            <person name="Whitman W."/>
        </authorList>
    </citation>
    <scope>NUCLEOTIDE SEQUENCE [LARGE SCALE GENOMIC DNA]</scope>
    <source>
        <strain evidence="7 10">C13</strain>
        <strain evidence="8 11">D1</strain>
    </source>
</reference>
<protein>
    <submittedName>
        <fullName evidence="7">Fumarate reductase (CoM/CoB) subunit A</fullName>
        <ecNumber evidence="7">1.3.4.1</ecNumber>
    </submittedName>
    <submittedName>
        <fullName evidence="6">Fumarate reductase flavoprotein subunit</fullName>
        <ecNumber evidence="6">1.3.5.4</ecNumber>
    </submittedName>
</protein>
<evidence type="ECO:0000313" key="9">
    <source>
        <dbReference type="Proteomes" id="UP000239462"/>
    </source>
</evidence>
<dbReference type="InterPro" id="IPR027477">
    <property type="entry name" value="Succ_DH/fumarate_Rdtase_cat_sf"/>
</dbReference>
<dbReference type="NCBIfam" id="NF004900">
    <property type="entry name" value="PRK06263.1"/>
    <property type="match status" value="1"/>
</dbReference>
<dbReference type="SUPFAM" id="SSF56425">
    <property type="entry name" value="Succinate dehydrogenase/fumarate reductase flavoprotein, catalytic domain"/>
    <property type="match status" value="1"/>
</dbReference>
<dbReference type="GO" id="GO:0044281">
    <property type="term" value="P:small molecule metabolic process"/>
    <property type="evidence" value="ECO:0007669"/>
    <property type="project" value="UniProtKB-ARBA"/>
</dbReference>
<dbReference type="PANTHER" id="PTHR11632">
    <property type="entry name" value="SUCCINATE DEHYDROGENASE 2 FLAVOPROTEIN SUBUNIT"/>
    <property type="match status" value="1"/>
</dbReference>
<dbReference type="RefSeq" id="WP_104838324.1">
    <property type="nucleotide sequence ID" value="NZ_CP026606.1"/>
</dbReference>
<dbReference type="SUPFAM" id="SSF51905">
    <property type="entry name" value="FAD/NAD(P)-binding domain"/>
    <property type="match status" value="1"/>
</dbReference>
<evidence type="ECO:0000256" key="2">
    <source>
        <dbReference type="ARBA" id="ARBA00023002"/>
    </source>
</evidence>
<dbReference type="AlphaFoldDB" id="A0A2L1CC91"/>